<organism evidence="5">
    <name type="scientific">marine metagenome</name>
    <dbReference type="NCBI Taxonomy" id="408172"/>
    <lineage>
        <taxon>unclassified sequences</taxon>
        <taxon>metagenomes</taxon>
        <taxon>ecological metagenomes</taxon>
    </lineage>
</organism>
<dbReference type="Gene3D" id="3.20.20.30">
    <property type="entry name" value="Luciferase-like domain"/>
    <property type="match status" value="1"/>
</dbReference>
<protein>
    <recommendedName>
        <fullName evidence="4">Luciferase-like domain-containing protein</fullName>
    </recommendedName>
</protein>
<evidence type="ECO:0000256" key="1">
    <source>
        <dbReference type="ARBA" id="ARBA00022630"/>
    </source>
</evidence>
<keyword evidence="1" id="KW-0285">Flavoprotein</keyword>
<evidence type="ECO:0000256" key="3">
    <source>
        <dbReference type="ARBA" id="ARBA00023033"/>
    </source>
</evidence>
<evidence type="ECO:0000313" key="5">
    <source>
        <dbReference type="EMBL" id="SVD22703.1"/>
    </source>
</evidence>
<dbReference type="GO" id="GO:0005829">
    <property type="term" value="C:cytosol"/>
    <property type="evidence" value="ECO:0007669"/>
    <property type="project" value="TreeGrafter"/>
</dbReference>
<dbReference type="GO" id="GO:0004497">
    <property type="term" value="F:monooxygenase activity"/>
    <property type="evidence" value="ECO:0007669"/>
    <property type="project" value="UniProtKB-KW"/>
</dbReference>
<evidence type="ECO:0000256" key="2">
    <source>
        <dbReference type="ARBA" id="ARBA00023002"/>
    </source>
</evidence>
<gene>
    <name evidence="5" type="ORF">METZ01_LOCUS375557</name>
</gene>
<reference evidence="5" key="1">
    <citation type="submission" date="2018-05" db="EMBL/GenBank/DDBJ databases">
        <authorList>
            <person name="Lanie J.A."/>
            <person name="Ng W.-L."/>
            <person name="Kazmierczak K.M."/>
            <person name="Andrzejewski T.M."/>
            <person name="Davidsen T.M."/>
            <person name="Wayne K.J."/>
            <person name="Tettelin H."/>
            <person name="Glass J.I."/>
            <person name="Rusch D."/>
            <person name="Podicherti R."/>
            <person name="Tsui H.-C.T."/>
            <person name="Winkler M.E."/>
        </authorList>
    </citation>
    <scope>NUCLEOTIDE SEQUENCE</scope>
</reference>
<dbReference type="InterPro" id="IPR036661">
    <property type="entry name" value="Luciferase-like_sf"/>
</dbReference>
<dbReference type="SUPFAM" id="SSF51679">
    <property type="entry name" value="Bacterial luciferase-like"/>
    <property type="match status" value="1"/>
</dbReference>
<feature type="non-terminal residue" evidence="5">
    <location>
        <position position="145"/>
    </location>
</feature>
<keyword evidence="2" id="KW-0560">Oxidoreductase</keyword>
<dbReference type="InterPro" id="IPR050766">
    <property type="entry name" value="Bact_Lucif_Oxidored"/>
</dbReference>
<dbReference type="PANTHER" id="PTHR30137">
    <property type="entry name" value="LUCIFERASE-LIKE MONOOXYGENASE"/>
    <property type="match status" value="1"/>
</dbReference>
<name>A0A382TL67_9ZZZZ</name>
<dbReference type="InterPro" id="IPR011251">
    <property type="entry name" value="Luciferase-like_dom"/>
</dbReference>
<feature type="domain" description="Luciferase-like" evidence="4">
    <location>
        <begin position="16"/>
        <end position="136"/>
    </location>
</feature>
<sequence>MPFHDPGKPLHECHDEDLELLVEADRLGFDEFWVGEHQTLKWEPIVSPEMFIAAGFRQTANIRIGPAPLLLNLHHPASVASRLSFLDHFSHGRLNLAFGYGGTPSDQELIGTKDLDSFELTKESVRIILKLWELDPPYKLDNKFW</sequence>
<proteinExistence type="predicted"/>
<accession>A0A382TL67</accession>
<dbReference type="GO" id="GO:0016705">
    <property type="term" value="F:oxidoreductase activity, acting on paired donors, with incorporation or reduction of molecular oxygen"/>
    <property type="evidence" value="ECO:0007669"/>
    <property type="project" value="InterPro"/>
</dbReference>
<dbReference type="Pfam" id="PF00296">
    <property type="entry name" value="Bac_luciferase"/>
    <property type="match status" value="1"/>
</dbReference>
<dbReference type="PANTHER" id="PTHR30137:SF16">
    <property type="entry name" value="BLL0895 PROTEIN"/>
    <property type="match status" value="1"/>
</dbReference>
<dbReference type="AlphaFoldDB" id="A0A382TL67"/>
<keyword evidence="3" id="KW-0503">Monooxygenase</keyword>
<dbReference type="EMBL" id="UINC01137393">
    <property type="protein sequence ID" value="SVD22703.1"/>
    <property type="molecule type" value="Genomic_DNA"/>
</dbReference>
<evidence type="ECO:0000259" key="4">
    <source>
        <dbReference type="Pfam" id="PF00296"/>
    </source>
</evidence>